<feature type="region of interest" description="Disordered" evidence="1">
    <location>
        <begin position="176"/>
        <end position="291"/>
    </location>
</feature>
<proteinExistence type="predicted"/>
<feature type="compositionally biased region" description="Polar residues" evidence="1">
    <location>
        <begin position="8"/>
        <end position="21"/>
    </location>
</feature>
<sequence length="509" mass="53706">MTDYRGPNHTSTTVAQPNAFVTSQTTSAPSSTSIPIRDYFGSSCESQATSNRHFQPHVSKPQPTHEHAVQSNHDRFGPLTQNNAFTFTVPHDTTTLFHQHAISFGKTTALNVQPSKLLDFSVPKHSFSHASSPLSIPPQSMSTVQHPLPPVHIIISPPAPHSARLPASPQPISISTVDPVPVEESSKIPASEADLTSMTQITKTSPTQSAPQNITTPATQSAQLSPSPQPVSISTVDPSPSILGIEADARSPIHITKTPPAQPASGSAQPNINPPATQPVSGSTAQNNTPAIQPAARCAVQTITTLDTQTAAGSATQTKKNQPTQTAAASAAQTIKTLATETAARSAFQITDHIVLKPPPAPNILAAPASIDHCDPSHEVPERPSSSVSKNRTALGSHPQPNQPHDSEDPTQNSLQKTTPKKMLSIVDKASNMNNPNPNTPPADCLEEVCLSPNESEFTDESGRTTPKMQSAHDSATPESFPNVEDIGKSNAKAPIPSVTMPPSKNKDI</sequence>
<feature type="compositionally biased region" description="Polar residues" evidence="1">
    <location>
        <begin position="278"/>
        <end position="291"/>
    </location>
</feature>
<keyword evidence="3" id="KW-1185">Reference proteome</keyword>
<feature type="compositionally biased region" description="Low complexity" evidence="1">
    <location>
        <begin position="22"/>
        <end position="33"/>
    </location>
</feature>
<feature type="region of interest" description="Disordered" evidence="1">
    <location>
        <begin position="366"/>
        <end position="417"/>
    </location>
</feature>
<comment type="caution">
    <text evidence="2">The sequence shown here is derived from an EMBL/GenBank/DDBJ whole genome shotgun (WGS) entry which is preliminary data.</text>
</comment>
<feature type="region of interest" description="Disordered" evidence="1">
    <location>
        <begin position="454"/>
        <end position="509"/>
    </location>
</feature>
<feature type="compositionally biased region" description="Basic and acidic residues" evidence="1">
    <location>
        <begin position="372"/>
        <end position="382"/>
    </location>
</feature>
<dbReference type="AlphaFoldDB" id="A0A9Q3PL48"/>
<feature type="compositionally biased region" description="Polar residues" evidence="1">
    <location>
        <begin position="43"/>
        <end position="53"/>
    </location>
</feature>
<evidence type="ECO:0000256" key="1">
    <source>
        <dbReference type="SAM" id="MobiDB-lite"/>
    </source>
</evidence>
<feature type="region of interest" description="Disordered" evidence="1">
    <location>
        <begin position="1"/>
        <end position="79"/>
    </location>
</feature>
<feature type="compositionally biased region" description="Polar residues" evidence="1">
    <location>
        <begin position="194"/>
        <end position="238"/>
    </location>
</feature>
<name>A0A9Q3PL48_9BASI</name>
<feature type="compositionally biased region" description="Polar residues" evidence="1">
    <location>
        <begin position="464"/>
        <end position="480"/>
    </location>
</feature>
<dbReference type="EMBL" id="AVOT02077950">
    <property type="protein sequence ID" value="MBW0565759.1"/>
    <property type="molecule type" value="Genomic_DNA"/>
</dbReference>
<evidence type="ECO:0000313" key="3">
    <source>
        <dbReference type="Proteomes" id="UP000765509"/>
    </source>
</evidence>
<organism evidence="2 3">
    <name type="scientific">Austropuccinia psidii MF-1</name>
    <dbReference type="NCBI Taxonomy" id="1389203"/>
    <lineage>
        <taxon>Eukaryota</taxon>
        <taxon>Fungi</taxon>
        <taxon>Dikarya</taxon>
        <taxon>Basidiomycota</taxon>
        <taxon>Pucciniomycotina</taxon>
        <taxon>Pucciniomycetes</taxon>
        <taxon>Pucciniales</taxon>
        <taxon>Sphaerophragmiaceae</taxon>
        <taxon>Austropuccinia</taxon>
    </lineage>
</organism>
<evidence type="ECO:0000313" key="2">
    <source>
        <dbReference type="EMBL" id="MBW0565759.1"/>
    </source>
</evidence>
<reference evidence="2" key="1">
    <citation type="submission" date="2021-03" db="EMBL/GenBank/DDBJ databases">
        <title>Draft genome sequence of rust myrtle Austropuccinia psidii MF-1, a brazilian biotype.</title>
        <authorList>
            <person name="Quecine M.C."/>
            <person name="Pachon D.M.R."/>
            <person name="Bonatelli M.L."/>
            <person name="Correr F.H."/>
            <person name="Franceschini L.M."/>
            <person name="Leite T.F."/>
            <person name="Margarido G.R.A."/>
            <person name="Almeida C.A."/>
            <person name="Ferrarezi J.A."/>
            <person name="Labate C.A."/>
        </authorList>
    </citation>
    <scope>NUCLEOTIDE SEQUENCE</scope>
    <source>
        <strain evidence="2">MF-1</strain>
    </source>
</reference>
<dbReference type="Proteomes" id="UP000765509">
    <property type="component" value="Unassembled WGS sequence"/>
</dbReference>
<feature type="compositionally biased region" description="Basic and acidic residues" evidence="1">
    <location>
        <begin position="63"/>
        <end position="76"/>
    </location>
</feature>
<gene>
    <name evidence="2" type="ORF">O181_105474</name>
</gene>
<protein>
    <submittedName>
        <fullName evidence="2">Uncharacterized protein</fullName>
    </submittedName>
</protein>
<accession>A0A9Q3PL48</accession>
<feature type="compositionally biased region" description="Polar residues" evidence="1">
    <location>
        <begin position="384"/>
        <end position="417"/>
    </location>
</feature>